<dbReference type="Gene3D" id="3.80.10.10">
    <property type="entry name" value="Ribonuclease Inhibitor"/>
    <property type="match status" value="2"/>
</dbReference>
<dbReference type="EMBL" id="OV121142">
    <property type="protein sequence ID" value="CAH0549254.1"/>
    <property type="molecule type" value="Genomic_DNA"/>
</dbReference>
<evidence type="ECO:0000259" key="1">
    <source>
        <dbReference type="PROSITE" id="PS50181"/>
    </source>
</evidence>
<accession>A0A9P0FDB3</accession>
<sequence length="409" mass="47535">MYLRSKARKAKKIKQNVVKKTYFTRSTTRQTTLKKSAPRKKAKSLVRKENLCTLPDDILIEIFSHLDLKSISKCAMSCSRLNYISKYSTLYKTIHLKYDLSPNILKSLLSKASCLKRLSIEYQTFDYDDDLFDYLIDDYLDYDIDDFLCDQFAHAQDNKYFEKYIKLFIQQLGGKLDFLEVVRCRNRDILLSISKCTNLKELNLTSCKSNFETLITLGNLKKIKFKQCNFSQNTTLAVAVDIIKNNVNLKKVHLVSNTNVDINKICETLSLNNLQVTDLHLRGYDEINDESIRSLQNLINLKSLVLCYIKCDPVDSLPHLLAACRKLETFEICEWAELNDNNFIPALDMLRQLTKLRLDLTDITIKSCRRAVEKLPRLKEMHVHGNGRVHRAQLAKLQKKFADITIPYY</sequence>
<dbReference type="Proteomes" id="UP001154078">
    <property type="component" value="Chromosome 11"/>
</dbReference>
<dbReference type="PROSITE" id="PS50181">
    <property type="entry name" value="FBOX"/>
    <property type="match status" value="1"/>
</dbReference>
<dbReference type="SUPFAM" id="SSF52047">
    <property type="entry name" value="RNI-like"/>
    <property type="match status" value="1"/>
</dbReference>
<keyword evidence="3" id="KW-1185">Reference proteome</keyword>
<dbReference type="InterPro" id="IPR036047">
    <property type="entry name" value="F-box-like_dom_sf"/>
</dbReference>
<proteinExistence type="predicted"/>
<organism evidence="2 3">
    <name type="scientific">Brassicogethes aeneus</name>
    <name type="common">Rape pollen beetle</name>
    <name type="synonym">Meligethes aeneus</name>
    <dbReference type="NCBI Taxonomy" id="1431903"/>
    <lineage>
        <taxon>Eukaryota</taxon>
        <taxon>Metazoa</taxon>
        <taxon>Ecdysozoa</taxon>
        <taxon>Arthropoda</taxon>
        <taxon>Hexapoda</taxon>
        <taxon>Insecta</taxon>
        <taxon>Pterygota</taxon>
        <taxon>Neoptera</taxon>
        <taxon>Endopterygota</taxon>
        <taxon>Coleoptera</taxon>
        <taxon>Polyphaga</taxon>
        <taxon>Cucujiformia</taxon>
        <taxon>Nitidulidae</taxon>
        <taxon>Meligethinae</taxon>
        <taxon>Brassicogethes</taxon>
    </lineage>
</organism>
<dbReference type="SUPFAM" id="SSF81383">
    <property type="entry name" value="F-box domain"/>
    <property type="match status" value="1"/>
</dbReference>
<dbReference type="SMART" id="SM00256">
    <property type="entry name" value="FBOX"/>
    <property type="match status" value="1"/>
</dbReference>
<dbReference type="CDD" id="cd09917">
    <property type="entry name" value="F-box_SF"/>
    <property type="match status" value="1"/>
</dbReference>
<protein>
    <recommendedName>
        <fullName evidence="1">F-box domain-containing protein</fullName>
    </recommendedName>
</protein>
<name>A0A9P0FDB3_BRAAE</name>
<reference evidence="2" key="1">
    <citation type="submission" date="2021-12" db="EMBL/GenBank/DDBJ databases">
        <authorList>
            <person name="King R."/>
        </authorList>
    </citation>
    <scope>NUCLEOTIDE SEQUENCE</scope>
</reference>
<gene>
    <name evidence="2" type="ORF">MELIAE_LOCUS2453</name>
</gene>
<dbReference type="Pfam" id="PF12937">
    <property type="entry name" value="F-box-like"/>
    <property type="match status" value="1"/>
</dbReference>
<dbReference type="InterPro" id="IPR032675">
    <property type="entry name" value="LRR_dom_sf"/>
</dbReference>
<evidence type="ECO:0000313" key="2">
    <source>
        <dbReference type="EMBL" id="CAH0549254.1"/>
    </source>
</evidence>
<feature type="domain" description="F-box" evidence="1">
    <location>
        <begin position="48"/>
        <end position="94"/>
    </location>
</feature>
<dbReference type="AlphaFoldDB" id="A0A9P0FDB3"/>
<dbReference type="InterPro" id="IPR001810">
    <property type="entry name" value="F-box_dom"/>
</dbReference>
<dbReference type="OrthoDB" id="2153609at2759"/>
<evidence type="ECO:0000313" key="3">
    <source>
        <dbReference type="Proteomes" id="UP001154078"/>
    </source>
</evidence>